<dbReference type="InterPro" id="IPR050695">
    <property type="entry name" value="N-acetylmuramoyl_amidase_3"/>
</dbReference>
<dbReference type="PANTHER" id="PTHR30404">
    <property type="entry name" value="N-ACETYLMURAMOYL-L-ALANINE AMIDASE"/>
    <property type="match status" value="1"/>
</dbReference>
<dbReference type="EMBL" id="JAUSTY010000004">
    <property type="protein sequence ID" value="MDQ0165444.1"/>
    <property type="molecule type" value="Genomic_DNA"/>
</dbReference>
<evidence type="ECO:0000256" key="2">
    <source>
        <dbReference type="SAM" id="SignalP"/>
    </source>
</evidence>
<reference evidence="4 5" key="1">
    <citation type="submission" date="2023-07" db="EMBL/GenBank/DDBJ databases">
        <title>Genomic Encyclopedia of Type Strains, Phase IV (KMG-IV): sequencing the most valuable type-strain genomes for metagenomic binning, comparative biology and taxonomic classification.</title>
        <authorList>
            <person name="Goeker M."/>
        </authorList>
    </citation>
    <scope>NUCLEOTIDE SEQUENCE [LARGE SCALE GENOMIC DNA]</scope>
    <source>
        <strain evidence="4 5">DSM 12751</strain>
    </source>
</reference>
<keyword evidence="1 4" id="KW-0378">Hydrolase</keyword>
<organism evidence="4 5">
    <name type="scientific">Caldalkalibacillus horti</name>
    <dbReference type="NCBI Taxonomy" id="77523"/>
    <lineage>
        <taxon>Bacteria</taxon>
        <taxon>Bacillati</taxon>
        <taxon>Bacillota</taxon>
        <taxon>Bacilli</taxon>
        <taxon>Bacillales</taxon>
        <taxon>Bacillaceae</taxon>
        <taxon>Caldalkalibacillus</taxon>
    </lineage>
</organism>
<accession>A0ABT9VWS1</accession>
<feature type="domain" description="MurNAc-LAA" evidence="3">
    <location>
        <begin position="122"/>
        <end position="231"/>
    </location>
</feature>
<dbReference type="PANTHER" id="PTHR30404:SF0">
    <property type="entry name" value="N-ACETYLMURAMOYL-L-ALANINE AMIDASE AMIC"/>
    <property type="match status" value="1"/>
</dbReference>
<feature type="chain" id="PRO_5045293828" evidence="2">
    <location>
        <begin position="22"/>
        <end position="242"/>
    </location>
</feature>
<protein>
    <submittedName>
        <fullName evidence="4">N-acetylmuramoyl-L-alanine amidase</fullName>
        <ecNumber evidence="4">3.5.1.28</ecNumber>
    </submittedName>
</protein>
<keyword evidence="5" id="KW-1185">Reference proteome</keyword>
<feature type="signal peptide" evidence="2">
    <location>
        <begin position="1"/>
        <end position="21"/>
    </location>
</feature>
<evidence type="ECO:0000313" key="5">
    <source>
        <dbReference type="Proteomes" id="UP001235840"/>
    </source>
</evidence>
<gene>
    <name evidence="4" type="ORF">J2S11_001344</name>
</gene>
<dbReference type="Gene3D" id="3.40.630.40">
    <property type="entry name" value="Zn-dependent exopeptidases"/>
    <property type="match status" value="1"/>
</dbReference>
<sequence>MTLTRKILIIFTTLITLTVSTLNPSTKANSTPTTPISEQSLYRFMPYDVVIDIGHGGIDGGTFHKTILEKDINLTIGLELYKELKKKHYLVGITRTHDYALSDDYHFSAIRSRHQRDLTQRKLIAEGLNPKLLISIHVNYSSSKKARGPMVIYQRRGNSYLIAALLQDNLNKLAQTKHSIVPSSTFFLLQSVDSPALIAEVGYISHPQERALLQQPAYQQQIAQAISNTIDQYFTLYPSIAN</sequence>
<proteinExistence type="predicted"/>
<dbReference type="CDD" id="cd02696">
    <property type="entry name" value="MurNAc-LAA"/>
    <property type="match status" value="1"/>
</dbReference>
<evidence type="ECO:0000313" key="4">
    <source>
        <dbReference type="EMBL" id="MDQ0165444.1"/>
    </source>
</evidence>
<evidence type="ECO:0000259" key="3">
    <source>
        <dbReference type="SMART" id="SM00646"/>
    </source>
</evidence>
<dbReference type="Proteomes" id="UP001235840">
    <property type="component" value="Unassembled WGS sequence"/>
</dbReference>
<dbReference type="RefSeq" id="WP_307392549.1">
    <property type="nucleotide sequence ID" value="NZ_BAAADK010000045.1"/>
</dbReference>
<keyword evidence="2" id="KW-0732">Signal</keyword>
<name>A0ABT9VWS1_9BACI</name>
<evidence type="ECO:0000256" key="1">
    <source>
        <dbReference type="ARBA" id="ARBA00022801"/>
    </source>
</evidence>
<dbReference type="GO" id="GO:0008745">
    <property type="term" value="F:N-acetylmuramoyl-L-alanine amidase activity"/>
    <property type="evidence" value="ECO:0007669"/>
    <property type="project" value="UniProtKB-EC"/>
</dbReference>
<dbReference type="SUPFAM" id="SSF53187">
    <property type="entry name" value="Zn-dependent exopeptidases"/>
    <property type="match status" value="1"/>
</dbReference>
<dbReference type="InterPro" id="IPR002508">
    <property type="entry name" value="MurNAc-LAA_cat"/>
</dbReference>
<dbReference type="EC" id="3.5.1.28" evidence="4"/>
<dbReference type="Pfam" id="PF01520">
    <property type="entry name" value="Amidase_3"/>
    <property type="match status" value="1"/>
</dbReference>
<comment type="caution">
    <text evidence="4">The sequence shown here is derived from an EMBL/GenBank/DDBJ whole genome shotgun (WGS) entry which is preliminary data.</text>
</comment>
<dbReference type="SMART" id="SM00646">
    <property type="entry name" value="Ami_3"/>
    <property type="match status" value="1"/>
</dbReference>